<dbReference type="PROSITE" id="PS50800">
    <property type="entry name" value="SAP"/>
    <property type="match status" value="1"/>
</dbReference>
<sequence length="538" mass="61331">MPRQAEEILEYDDFLGWTVSSLKDFLSLRGLKQTGRKSELIARAFGAYELNVPVKFSQEQIHQQIKDEYSRRLTKNEIKSDPNMLPSDAWIDDVKEWPEVDDGKLFSYILRTKAVDVDYIGKYKAQKAYSYWMSGFVDTHVFLKGSVSPSQKNSGHKSECKILTSWCTCTAGTGEVCNHVIALLYKVNFAANLTLKNNFDPRKPQDRQLTNERVSALINGVIENVPSACLLHSIEHTKDDGLPEPLPQRALSFMSSQEMKGKPLEHTAPLFLKECQMTSDQVKRVETETRGQSNNDSWHQQRVGRVTASNFHKFHTKAQTIINRKSDNDKKPIYSSMVSSLLNKSDDVSHMPQIKWGNAHEKDAIKSFMSDVASQHDGGLQGFRQCGLFIKPDYPFLAGSPDGLFFCHCCGLATLEAKCPYSVRNENIHEKKTFDRVEFLEDFNGKPRLKRSHKYYTQMQAQMWVFVNNITLFYKSFVLPCLLGYRDIFECPKCDKVILESDEISDSANENSVCCDRCSTWWHLPCAELSVNSADALD</sequence>
<dbReference type="InterPro" id="IPR011604">
    <property type="entry name" value="PDDEXK-like_dom_sf"/>
</dbReference>
<dbReference type="Gene3D" id="1.10.720.30">
    <property type="entry name" value="SAP domain"/>
    <property type="match status" value="1"/>
</dbReference>
<protein>
    <recommendedName>
        <fullName evidence="6">SAP domain-containing protein</fullName>
    </recommendedName>
</protein>
<dbReference type="InterPro" id="IPR019080">
    <property type="entry name" value="YqaJ_viral_recombinase"/>
</dbReference>
<evidence type="ECO:0000259" key="2">
    <source>
        <dbReference type="PROSITE" id="PS50800"/>
    </source>
</evidence>
<dbReference type="Proteomes" id="UP001159405">
    <property type="component" value="Unassembled WGS sequence"/>
</dbReference>
<dbReference type="PANTHER" id="PTHR47526:SF3">
    <property type="entry name" value="PHD-TYPE DOMAIN-CONTAINING PROTEIN"/>
    <property type="match status" value="1"/>
</dbReference>
<evidence type="ECO:0000313" key="5">
    <source>
        <dbReference type="Proteomes" id="UP001159405"/>
    </source>
</evidence>
<dbReference type="SUPFAM" id="SSF68906">
    <property type="entry name" value="SAP domain"/>
    <property type="match status" value="1"/>
</dbReference>
<organism evidence="4 5">
    <name type="scientific">Porites lobata</name>
    <dbReference type="NCBI Taxonomy" id="104759"/>
    <lineage>
        <taxon>Eukaryota</taxon>
        <taxon>Metazoa</taxon>
        <taxon>Cnidaria</taxon>
        <taxon>Anthozoa</taxon>
        <taxon>Hexacorallia</taxon>
        <taxon>Scleractinia</taxon>
        <taxon>Fungiina</taxon>
        <taxon>Poritidae</taxon>
        <taxon>Porites</taxon>
    </lineage>
</organism>
<gene>
    <name evidence="4" type="ORF">PLOB_00028209</name>
</gene>
<accession>A0ABN8RYW7</accession>
<proteinExistence type="predicted"/>
<dbReference type="Pfam" id="PF02037">
    <property type="entry name" value="SAP"/>
    <property type="match status" value="1"/>
</dbReference>
<comment type="caution">
    <text evidence="4">The sequence shown here is derived from an EMBL/GenBank/DDBJ whole genome shotgun (WGS) entry which is preliminary data.</text>
</comment>
<dbReference type="SMART" id="SM00513">
    <property type="entry name" value="SAP"/>
    <property type="match status" value="1"/>
</dbReference>
<dbReference type="InterPro" id="IPR011335">
    <property type="entry name" value="Restrct_endonuc-II-like"/>
</dbReference>
<evidence type="ECO:0000259" key="3">
    <source>
        <dbReference type="PROSITE" id="PS50966"/>
    </source>
</evidence>
<keyword evidence="5" id="KW-1185">Reference proteome</keyword>
<dbReference type="Gene3D" id="3.90.320.10">
    <property type="match status" value="1"/>
</dbReference>
<dbReference type="InterPro" id="IPR003034">
    <property type="entry name" value="SAP_dom"/>
</dbReference>
<dbReference type="PROSITE" id="PS50966">
    <property type="entry name" value="ZF_SWIM"/>
    <property type="match status" value="1"/>
</dbReference>
<evidence type="ECO:0008006" key="6">
    <source>
        <dbReference type="Google" id="ProtNLM"/>
    </source>
</evidence>
<keyword evidence="1" id="KW-0863">Zinc-finger</keyword>
<feature type="domain" description="SAP" evidence="2">
    <location>
        <begin position="14"/>
        <end position="48"/>
    </location>
</feature>
<dbReference type="SUPFAM" id="SSF52980">
    <property type="entry name" value="Restriction endonuclease-like"/>
    <property type="match status" value="1"/>
</dbReference>
<dbReference type="CDD" id="cd22343">
    <property type="entry name" value="PDDEXK_lambda_exonuclease-like"/>
    <property type="match status" value="1"/>
</dbReference>
<reference evidence="4 5" key="1">
    <citation type="submission" date="2022-05" db="EMBL/GenBank/DDBJ databases">
        <authorList>
            <consortium name="Genoscope - CEA"/>
            <person name="William W."/>
        </authorList>
    </citation>
    <scope>NUCLEOTIDE SEQUENCE [LARGE SCALE GENOMIC DNA]</scope>
</reference>
<feature type="domain" description="SWIM-type" evidence="3">
    <location>
        <begin position="158"/>
        <end position="188"/>
    </location>
</feature>
<dbReference type="PANTHER" id="PTHR47526">
    <property type="entry name" value="ATP-DEPENDENT DNA HELICASE"/>
    <property type="match status" value="1"/>
</dbReference>
<dbReference type="EMBL" id="CALNXK010000349">
    <property type="protein sequence ID" value="CAH3183299.1"/>
    <property type="molecule type" value="Genomic_DNA"/>
</dbReference>
<name>A0ABN8RYW7_9CNID</name>
<dbReference type="InterPro" id="IPR036361">
    <property type="entry name" value="SAP_dom_sf"/>
</dbReference>
<feature type="non-terminal residue" evidence="4">
    <location>
        <position position="538"/>
    </location>
</feature>
<dbReference type="InterPro" id="IPR007527">
    <property type="entry name" value="Znf_SWIM"/>
</dbReference>
<evidence type="ECO:0000313" key="4">
    <source>
        <dbReference type="EMBL" id="CAH3183299.1"/>
    </source>
</evidence>
<dbReference type="Pfam" id="PF09588">
    <property type="entry name" value="YqaJ"/>
    <property type="match status" value="1"/>
</dbReference>
<keyword evidence="1" id="KW-0479">Metal-binding</keyword>
<dbReference type="CDD" id="cd15489">
    <property type="entry name" value="PHD_SF"/>
    <property type="match status" value="1"/>
</dbReference>
<keyword evidence="1" id="KW-0862">Zinc</keyword>
<evidence type="ECO:0000256" key="1">
    <source>
        <dbReference type="PROSITE-ProRule" id="PRU00325"/>
    </source>
</evidence>